<dbReference type="AlphaFoldDB" id="A0A8X6JEA7"/>
<evidence type="ECO:0000256" key="2">
    <source>
        <dbReference type="ARBA" id="ARBA00022737"/>
    </source>
</evidence>
<evidence type="ECO:0000256" key="1">
    <source>
        <dbReference type="ARBA" id="ARBA00022574"/>
    </source>
</evidence>
<dbReference type="PANTHER" id="PTHR44472:SF1">
    <property type="entry name" value="DDB1 AND CUL4 ASSOCIATED FACTOR 4"/>
    <property type="match status" value="1"/>
</dbReference>
<dbReference type="SUPFAM" id="SSF50978">
    <property type="entry name" value="WD40 repeat-like"/>
    <property type="match status" value="1"/>
</dbReference>
<protein>
    <submittedName>
        <fullName evidence="3">Uncharacterized protein</fullName>
    </submittedName>
</protein>
<dbReference type="GO" id="GO:0080008">
    <property type="term" value="C:Cul4-RING E3 ubiquitin ligase complex"/>
    <property type="evidence" value="ECO:0007669"/>
    <property type="project" value="TreeGrafter"/>
</dbReference>
<keyword evidence="1" id="KW-0853">WD repeat</keyword>
<dbReference type="OrthoDB" id="128867at2759"/>
<name>A0A8X6JEA7_TRICU</name>
<keyword evidence="4" id="KW-1185">Reference proteome</keyword>
<comment type="caution">
    <text evidence="3">The sequence shown here is derived from an EMBL/GenBank/DDBJ whole genome shotgun (WGS) entry which is preliminary data.</text>
</comment>
<sequence>MSEDDENSIVYIDRDASTMTGIFESEDRGRQKQSCDAFEFKYINSPSEKVMESNMIKFLSSHEIGNKSNAIFSSCMLAWNSRRINTSRIFVTARPDIQISECEFIRNGIDSSSIVGMWSGAQYDAILYKLQLNLNPRSASTENEEVSCFVKDYELVGPFYSRYDIQDIRETFFRDNHYVLYIGNNNKPDDERRNCVMLYHANGNTTGMQYLTTRELFCCNGSRNGLTFATGADEGVFVYHSGELTLYNQDLNRVNSVEFNRAGNVLYCGIEKPALALYDLREYPSNHHNLKISGLSPMGIIDSHLLANENNMLVSGFDGSLSQIDLRKGEIVMEYPGHAGSSKKASFTFSESADLICATGIDKLTQLWSLRTGEQLCTIEPKNKSRKVHSCLKYSNRQWAVILFQQNLMYVAEPEI</sequence>
<accession>A0A8X6JEA7</accession>
<dbReference type="EMBL" id="BMAO01008251">
    <property type="protein sequence ID" value="GFR22088.1"/>
    <property type="molecule type" value="Genomic_DNA"/>
</dbReference>
<keyword evidence="2" id="KW-0677">Repeat</keyword>
<dbReference type="InterPro" id="IPR036322">
    <property type="entry name" value="WD40_repeat_dom_sf"/>
</dbReference>
<dbReference type="InterPro" id="IPR052254">
    <property type="entry name" value="CUL4-DDB1_E3_ligase_receptor"/>
</dbReference>
<dbReference type="Proteomes" id="UP000887116">
    <property type="component" value="Unassembled WGS sequence"/>
</dbReference>
<evidence type="ECO:0000313" key="3">
    <source>
        <dbReference type="EMBL" id="GFR22088.1"/>
    </source>
</evidence>
<proteinExistence type="predicted"/>
<organism evidence="3 4">
    <name type="scientific">Trichonephila clavata</name>
    <name type="common">Joro spider</name>
    <name type="synonym">Nephila clavata</name>
    <dbReference type="NCBI Taxonomy" id="2740835"/>
    <lineage>
        <taxon>Eukaryota</taxon>
        <taxon>Metazoa</taxon>
        <taxon>Ecdysozoa</taxon>
        <taxon>Arthropoda</taxon>
        <taxon>Chelicerata</taxon>
        <taxon>Arachnida</taxon>
        <taxon>Araneae</taxon>
        <taxon>Araneomorphae</taxon>
        <taxon>Entelegynae</taxon>
        <taxon>Araneoidea</taxon>
        <taxon>Nephilidae</taxon>
        <taxon>Trichonephila</taxon>
    </lineage>
</organism>
<gene>
    <name evidence="3" type="primary">NCL1_56151</name>
    <name evidence="3" type="ORF">TNCT_92211</name>
</gene>
<reference evidence="3" key="1">
    <citation type="submission" date="2020-07" db="EMBL/GenBank/DDBJ databases">
        <title>Multicomponent nature underlies the extraordinary mechanical properties of spider dragline silk.</title>
        <authorList>
            <person name="Kono N."/>
            <person name="Nakamura H."/>
            <person name="Mori M."/>
            <person name="Yoshida Y."/>
            <person name="Ohtoshi R."/>
            <person name="Malay A.D."/>
            <person name="Moran D.A.P."/>
            <person name="Tomita M."/>
            <person name="Numata K."/>
            <person name="Arakawa K."/>
        </authorList>
    </citation>
    <scope>NUCLEOTIDE SEQUENCE</scope>
</reference>
<dbReference type="InterPro" id="IPR015943">
    <property type="entry name" value="WD40/YVTN_repeat-like_dom_sf"/>
</dbReference>
<dbReference type="PANTHER" id="PTHR44472">
    <property type="entry name" value="DDB1- AND CUL4-ASSOCIATED FACTOR 4-RELATED"/>
    <property type="match status" value="1"/>
</dbReference>
<evidence type="ECO:0000313" key="4">
    <source>
        <dbReference type="Proteomes" id="UP000887116"/>
    </source>
</evidence>
<dbReference type="Gene3D" id="2.130.10.10">
    <property type="entry name" value="YVTN repeat-like/Quinoprotein amine dehydrogenase"/>
    <property type="match status" value="1"/>
</dbReference>